<organism evidence="1 2">
    <name type="scientific">Hypholoma sublateritium (strain FD-334 SS-4)</name>
    <dbReference type="NCBI Taxonomy" id="945553"/>
    <lineage>
        <taxon>Eukaryota</taxon>
        <taxon>Fungi</taxon>
        <taxon>Dikarya</taxon>
        <taxon>Basidiomycota</taxon>
        <taxon>Agaricomycotina</taxon>
        <taxon>Agaricomycetes</taxon>
        <taxon>Agaricomycetidae</taxon>
        <taxon>Agaricales</taxon>
        <taxon>Agaricineae</taxon>
        <taxon>Strophariaceae</taxon>
        <taxon>Hypholoma</taxon>
    </lineage>
</organism>
<evidence type="ECO:0000313" key="2">
    <source>
        <dbReference type="Proteomes" id="UP000054270"/>
    </source>
</evidence>
<dbReference type="Proteomes" id="UP000054270">
    <property type="component" value="Unassembled WGS sequence"/>
</dbReference>
<accession>A0A0D2LY00</accession>
<sequence>MSSSVLTIARASSSIRSPARSGLGRALHSLSLRISHAPCPATMFLLVMPRYADPARRTVPPPRLLARAIRTQRCQRRA</sequence>
<dbReference type="EMBL" id="KN817636">
    <property type="protein sequence ID" value="KJA15743.1"/>
    <property type="molecule type" value="Genomic_DNA"/>
</dbReference>
<name>A0A0D2LY00_HYPSF</name>
<proteinExistence type="predicted"/>
<evidence type="ECO:0000313" key="1">
    <source>
        <dbReference type="EMBL" id="KJA15743.1"/>
    </source>
</evidence>
<keyword evidence="2" id="KW-1185">Reference proteome</keyword>
<gene>
    <name evidence="1" type="ORF">HYPSUDRAFT_48067</name>
</gene>
<protein>
    <submittedName>
        <fullName evidence="1">Uncharacterized protein</fullName>
    </submittedName>
</protein>
<dbReference type="AlphaFoldDB" id="A0A0D2LY00"/>
<reference evidence="2" key="1">
    <citation type="submission" date="2014-04" db="EMBL/GenBank/DDBJ databases">
        <title>Evolutionary Origins and Diversification of the Mycorrhizal Mutualists.</title>
        <authorList>
            <consortium name="DOE Joint Genome Institute"/>
            <consortium name="Mycorrhizal Genomics Consortium"/>
            <person name="Kohler A."/>
            <person name="Kuo A."/>
            <person name="Nagy L.G."/>
            <person name="Floudas D."/>
            <person name="Copeland A."/>
            <person name="Barry K.W."/>
            <person name="Cichocki N."/>
            <person name="Veneault-Fourrey C."/>
            <person name="LaButti K."/>
            <person name="Lindquist E.A."/>
            <person name="Lipzen A."/>
            <person name="Lundell T."/>
            <person name="Morin E."/>
            <person name="Murat C."/>
            <person name="Riley R."/>
            <person name="Ohm R."/>
            <person name="Sun H."/>
            <person name="Tunlid A."/>
            <person name="Henrissat B."/>
            <person name="Grigoriev I.V."/>
            <person name="Hibbett D.S."/>
            <person name="Martin F."/>
        </authorList>
    </citation>
    <scope>NUCLEOTIDE SEQUENCE [LARGE SCALE GENOMIC DNA]</scope>
    <source>
        <strain evidence="2">FD-334 SS-4</strain>
    </source>
</reference>